<dbReference type="Gene3D" id="3.90.1150.10">
    <property type="entry name" value="Aspartate Aminotransferase, domain 1"/>
    <property type="match status" value="1"/>
</dbReference>
<dbReference type="EMBL" id="CP130613">
    <property type="protein sequence ID" value="WKW14046.1"/>
    <property type="molecule type" value="Genomic_DNA"/>
</dbReference>
<dbReference type="RefSeq" id="WP_367886838.1">
    <property type="nucleotide sequence ID" value="NZ_CP130612.1"/>
</dbReference>
<evidence type="ECO:0000256" key="1">
    <source>
        <dbReference type="ARBA" id="ARBA00022898"/>
    </source>
</evidence>
<name>A0AA49JSH2_9BACT</name>
<keyword evidence="3" id="KW-0032">Aminotransferase</keyword>
<dbReference type="Gene3D" id="3.40.640.10">
    <property type="entry name" value="Type I PLP-dependent aspartate aminotransferase-like (Major domain)"/>
    <property type="match status" value="1"/>
</dbReference>
<dbReference type="PROSITE" id="PS51318">
    <property type="entry name" value="TAT"/>
    <property type="match status" value="1"/>
</dbReference>
<evidence type="ECO:0000313" key="3">
    <source>
        <dbReference type="EMBL" id="WKW11136.1"/>
    </source>
</evidence>
<dbReference type="GO" id="GO:0008483">
    <property type="term" value="F:transaminase activity"/>
    <property type="evidence" value="ECO:0007669"/>
    <property type="project" value="UniProtKB-KW"/>
</dbReference>
<dbReference type="PANTHER" id="PTHR43092:SF6">
    <property type="entry name" value="BLR1280 PROTEIN"/>
    <property type="match status" value="1"/>
</dbReference>
<evidence type="ECO:0000313" key="5">
    <source>
        <dbReference type="Proteomes" id="UP001229955"/>
    </source>
</evidence>
<dbReference type="NCBIfam" id="TIGR01409">
    <property type="entry name" value="TAT_signal_seq"/>
    <property type="match status" value="1"/>
</dbReference>
<evidence type="ECO:0000313" key="4">
    <source>
        <dbReference type="EMBL" id="WKW14046.1"/>
    </source>
</evidence>
<dbReference type="InterPro" id="IPR015421">
    <property type="entry name" value="PyrdxlP-dep_Trfase_major"/>
</dbReference>
<reference evidence="3" key="1">
    <citation type="submission" date="2023-07" db="EMBL/GenBank/DDBJ databases">
        <authorList>
            <person name="Haufschild T."/>
            <person name="Kallscheuer N."/>
            <person name="Hammer J."/>
            <person name="Kohn T."/>
            <person name="Kabuu M."/>
            <person name="Jogler M."/>
            <person name="Wohfarth N."/>
            <person name="Heuer A."/>
            <person name="Rohde M."/>
            <person name="van Teeseling M.C.F."/>
            <person name="Jogler C."/>
        </authorList>
    </citation>
    <scope>NUCLEOTIDE SEQUENCE</scope>
    <source>
        <strain evidence="3">Strain 138</strain>
        <strain evidence="4">Strain 318</strain>
    </source>
</reference>
<protein>
    <submittedName>
        <fullName evidence="3">Aminotransferase class V-fold PLP-dependent enzyme</fullName>
    </submittedName>
</protein>
<dbReference type="InterPro" id="IPR000192">
    <property type="entry name" value="Aminotrans_V_dom"/>
</dbReference>
<dbReference type="SUPFAM" id="SSF53383">
    <property type="entry name" value="PLP-dependent transferases"/>
    <property type="match status" value="1"/>
</dbReference>
<accession>A0AA49JY02</accession>
<dbReference type="PANTHER" id="PTHR43092">
    <property type="entry name" value="L-CYSTEINE DESULFHYDRASE"/>
    <property type="match status" value="1"/>
</dbReference>
<dbReference type="Pfam" id="PF00266">
    <property type="entry name" value="Aminotran_5"/>
    <property type="match status" value="1"/>
</dbReference>
<dbReference type="EMBL" id="CP130612">
    <property type="protein sequence ID" value="WKW11136.1"/>
    <property type="molecule type" value="Genomic_DNA"/>
</dbReference>
<dbReference type="InterPro" id="IPR015422">
    <property type="entry name" value="PyrdxlP-dep_Trfase_small"/>
</dbReference>
<feature type="domain" description="Aminotransferase class V" evidence="2">
    <location>
        <begin position="71"/>
        <end position="390"/>
    </location>
</feature>
<dbReference type="InterPro" id="IPR019546">
    <property type="entry name" value="TAT_signal_bac_arc"/>
</dbReference>
<evidence type="ECO:0000259" key="2">
    <source>
        <dbReference type="Pfam" id="PF00266"/>
    </source>
</evidence>
<keyword evidence="5" id="KW-1185">Reference proteome</keyword>
<proteinExistence type="predicted"/>
<keyword evidence="1" id="KW-0663">Pyridoxal phosphate</keyword>
<dbReference type="InterPro" id="IPR006311">
    <property type="entry name" value="TAT_signal"/>
</dbReference>
<sequence length="435" mass="48920">MPITSRRDFLAGLSAASAGVAALPALNETAFRRLFDAELVAGDRSAQSLSNDETYWSHIQRAFDMDRTMINLNNGGISPTPTHVLQQMLRDLQFVNELPVEHNWRVLEPRIESTRRELAREFGCDGEEMAVTRNASESMETMILGLDLRRGDEVIITNQNYGRMITAWQQRERRDGIVVKSVSFPVPLTDPQLLVRRIAEQMTPRTKAIELPHITNLTGQILPIRDIVRLARPRGIPVFVDGAHAFAHFPFTRDELECDYYGTSLHKWLHAPIGAGFLYVRKDRIPGLWPLMAAEEKDTANIRKYEQIGTHPQANFNAVSTALTFHRGIGVERKAARLRYLRDRWATALQQASPRVRVLTELGPDKAGAICMFAVDGLDPSALGNWLMSRYRIVNTPIVHPEFAGIRITPSIYTTVDELDTFVGAVQTAMRNGIA</sequence>
<organism evidence="3">
    <name type="scientific">Pseudogemmatithrix spongiicola</name>
    <dbReference type="NCBI Taxonomy" id="3062599"/>
    <lineage>
        <taxon>Bacteria</taxon>
        <taxon>Pseudomonadati</taxon>
        <taxon>Gemmatimonadota</taxon>
        <taxon>Gemmatimonadia</taxon>
        <taxon>Gemmatimonadales</taxon>
        <taxon>Gemmatimonadaceae</taxon>
        <taxon>Pseudogemmatithrix</taxon>
    </lineage>
</organism>
<dbReference type="InterPro" id="IPR015424">
    <property type="entry name" value="PyrdxlP-dep_Trfase"/>
</dbReference>
<dbReference type="Proteomes" id="UP001229955">
    <property type="component" value="Chromosome"/>
</dbReference>
<gene>
    <name evidence="3" type="ORF">Strain138_000371</name>
    <name evidence="4" type="ORF">Strain318_000371</name>
</gene>
<dbReference type="KEGG" id="pspc:Strain318_000371"/>
<dbReference type="AlphaFoldDB" id="A0AA49JSH2"/>
<accession>A0AA49JSH2</accession>
<keyword evidence="3" id="KW-0808">Transferase</keyword>